<keyword evidence="1" id="KW-1133">Transmembrane helix</keyword>
<evidence type="ECO:0000313" key="2">
    <source>
        <dbReference type="EMBL" id="KAL3386048.1"/>
    </source>
</evidence>
<name>A0ABD2VZS6_9HYME</name>
<keyword evidence="1" id="KW-0472">Membrane</keyword>
<evidence type="ECO:0008006" key="4">
    <source>
        <dbReference type="Google" id="ProtNLM"/>
    </source>
</evidence>
<dbReference type="AlphaFoldDB" id="A0ABD2VZS6"/>
<feature type="transmembrane region" description="Helical" evidence="1">
    <location>
        <begin position="129"/>
        <end position="152"/>
    </location>
</feature>
<organism evidence="2 3">
    <name type="scientific">Trichogramma kaykai</name>
    <dbReference type="NCBI Taxonomy" id="54128"/>
    <lineage>
        <taxon>Eukaryota</taxon>
        <taxon>Metazoa</taxon>
        <taxon>Ecdysozoa</taxon>
        <taxon>Arthropoda</taxon>
        <taxon>Hexapoda</taxon>
        <taxon>Insecta</taxon>
        <taxon>Pterygota</taxon>
        <taxon>Neoptera</taxon>
        <taxon>Endopterygota</taxon>
        <taxon>Hymenoptera</taxon>
        <taxon>Apocrita</taxon>
        <taxon>Proctotrupomorpha</taxon>
        <taxon>Chalcidoidea</taxon>
        <taxon>Trichogrammatidae</taxon>
        <taxon>Trichogramma</taxon>
    </lineage>
</organism>
<evidence type="ECO:0000256" key="1">
    <source>
        <dbReference type="SAM" id="Phobius"/>
    </source>
</evidence>
<evidence type="ECO:0000313" key="3">
    <source>
        <dbReference type="Proteomes" id="UP001627154"/>
    </source>
</evidence>
<proteinExistence type="predicted"/>
<sequence length="155" mass="16676">MELRSILNFVFKGVKLVLGVIIVILYRTGSNGDFLGVGGTWNLNEEKSPDSEIVASGVIVGFLIYGSAILLAALLGGKDHEDSIVDAIMNIAGGILYLAVAGTCLHYWHGFIADRNLEESTERVIGLTLGSLCVFQALFHLIDGALTCINVVEFY</sequence>
<feature type="transmembrane region" description="Helical" evidence="1">
    <location>
        <begin position="53"/>
        <end position="75"/>
    </location>
</feature>
<dbReference type="EMBL" id="JBJJXI010000149">
    <property type="protein sequence ID" value="KAL3386048.1"/>
    <property type="molecule type" value="Genomic_DNA"/>
</dbReference>
<dbReference type="InterPro" id="IPR038976">
    <property type="entry name" value="Ssk"/>
</dbReference>
<reference evidence="2 3" key="1">
    <citation type="journal article" date="2024" name="bioRxiv">
        <title>A reference genome for Trichogramma kaykai: A tiny desert-dwelling parasitoid wasp with competing sex-ratio distorters.</title>
        <authorList>
            <person name="Culotta J."/>
            <person name="Lindsey A.R."/>
        </authorList>
    </citation>
    <scope>NUCLEOTIDE SEQUENCE [LARGE SCALE GENOMIC DNA]</scope>
    <source>
        <strain evidence="2 3">KSX58</strain>
    </source>
</reference>
<accession>A0ABD2VZS6</accession>
<gene>
    <name evidence="2" type="ORF">TKK_018550</name>
</gene>
<dbReference type="PANTHER" id="PTHR36692:SF3">
    <property type="entry name" value="PROTEIN SNAKESKIN"/>
    <property type="match status" value="1"/>
</dbReference>
<protein>
    <recommendedName>
        <fullName evidence="4">Protein snakeskin</fullName>
    </recommendedName>
</protein>
<comment type="caution">
    <text evidence="2">The sequence shown here is derived from an EMBL/GenBank/DDBJ whole genome shotgun (WGS) entry which is preliminary data.</text>
</comment>
<dbReference type="Proteomes" id="UP001627154">
    <property type="component" value="Unassembled WGS sequence"/>
</dbReference>
<feature type="transmembrane region" description="Helical" evidence="1">
    <location>
        <begin position="7"/>
        <end position="26"/>
    </location>
</feature>
<keyword evidence="1" id="KW-0812">Transmembrane</keyword>
<feature type="transmembrane region" description="Helical" evidence="1">
    <location>
        <begin position="87"/>
        <end position="109"/>
    </location>
</feature>
<dbReference type="PANTHER" id="PTHR36692">
    <property type="entry name" value="PROTEIN SNAKESKIN"/>
    <property type="match status" value="1"/>
</dbReference>
<keyword evidence="3" id="KW-1185">Reference proteome</keyword>